<evidence type="ECO:0000259" key="1">
    <source>
        <dbReference type="PROSITE" id="PS51819"/>
    </source>
</evidence>
<dbReference type="EMBL" id="FNSL01000001">
    <property type="protein sequence ID" value="SEB56112.1"/>
    <property type="molecule type" value="Genomic_DNA"/>
</dbReference>
<dbReference type="InterPro" id="IPR052164">
    <property type="entry name" value="Anthracycline_SecMetBiosynth"/>
</dbReference>
<dbReference type="PROSITE" id="PS51819">
    <property type="entry name" value="VOC"/>
    <property type="match status" value="1"/>
</dbReference>
<gene>
    <name evidence="2" type="ORF">SAMN05216452_2137</name>
</gene>
<dbReference type="RefSeq" id="WP_090328770.1">
    <property type="nucleotide sequence ID" value="NZ_FNSL01000001.1"/>
</dbReference>
<protein>
    <recommendedName>
        <fullName evidence="1">VOC domain-containing protein</fullName>
    </recommendedName>
</protein>
<feature type="domain" description="VOC" evidence="1">
    <location>
        <begin position="9"/>
        <end position="124"/>
    </location>
</feature>
<evidence type="ECO:0000313" key="3">
    <source>
        <dbReference type="Proteomes" id="UP000199064"/>
    </source>
</evidence>
<accession>A0A1H4KDU4</accession>
<evidence type="ECO:0000313" key="2">
    <source>
        <dbReference type="EMBL" id="SEB56112.1"/>
    </source>
</evidence>
<dbReference type="Pfam" id="PF00903">
    <property type="entry name" value="Glyoxalase"/>
    <property type="match status" value="1"/>
</dbReference>
<name>A0A1H4KDU4_9HYPH</name>
<keyword evidence="3" id="KW-1185">Reference proteome</keyword>
<dbReference type="InterPro" id="IPR029068">
    <property type="entry name" value="Glyas_Bleomycin-R_OHBP_Dase"/>
</dbReference>
<dbReference type="CDD" id="cd07247">
    <property type="entry name" value="SgaA_N_like"/>
    <property type="match status" value="1"/>
</dbReference>
<organism evidence="2 3">
    <name type="scientific">Nitratireductor aquibiodomus</name>
    <dbReference type="NCBI Taxonomy" id="204799"/>
    <lineage>
        <taxon>Bacteria</taxon>
        <taxon>Pseudomonadati</taxon>
        <taxon>Pseudomonadota</taxon>
        <taxon>Alphaproteobacteria</taxon>
        <taxon>Hyphomicrobiales</taxon>
        <taxon>Phyllobacteriaceae</taxon>
        <taxon>Nitratireductor</taxon>
    </lineage>
</organism>
<dbReference type="PANTHER" id="PTHR33993">
    <property type="entry name" value="GLYOXALASE-RELATED"/>
    <property type="match status" value="1"/>
</dbReference>
<dbReference type="InterPro" id="IPR037523">
    <property type="entry name" value="VOC_core"/>
</dbReference>
<dbReference type="InterPro" id="IPR004360">
    <property type="entry name" value="Glyas_Fos-R_dOase_dom"/>
</dbReference>
<proteinExistence type="predicted"/>
<dbReference type="Proteomes" id="UP000199064">
    <property type="component" value="Unassembled WGS sequence"/>
</dbReference>
<dbReference type="Gene3D" id="3.10.180.10">
    <property type="entry name" value="2,3-Dihydroxybiphenyl 1,2-Dioxygenase, domain 1"/>
    <property type="match status" value="1"/>
</dbReference>
<dbReference type="AlphaFoldDB" id="A0A1H4KDU4"/>
<reference evidence="3" key="1">
    <citation type="submission" date="2016-10" db="EMBL/GenBank/DDBJ databases">
        <authorList>
            <person name="Varghese N."/>
            <person name="Submissions S."/>
        </authorList>
    </citation>
    <scope>NUCLEOTIDE SEQUENCE [LARGE SCALE GENOMIC DNA]</scope>
    <source>
        <strain evidence="3">ES.061</strain>
    </source>
</reference>
<sequence>MSDTLPLNAVVWAEIPVTDLDRARDFYAAVVQNELVLREDGPNPFAIFDTRDPQGSVAGHIYPGKPAPEGSGPTIHLAVPAPLEDAMERVTKNGGKLVSPIITIPAGRFVYCLDPDGNSFGIFA</sequence>
<dbReference type="SUPFAM" id="SSF54593">
    <property type="entry name" value="Glyoxalase/Bleomycin resistance protein/Dihydroxybiphenyl dioxygenase"/>
    <property type="match status" value="1"/>
</dbReference>